<dbReference type="PROSITE" id="PS50871">
    <property type="entry name" value="C1Q"/>
    <property type="match status" value="1"/>
</dbReference>
<accession>A0A672F7P9</accession>
<evidence type="ECO:0000313" key="8">
    <source>
        <dbReference type="Proteomes" id="UP000472267"/>
    </source>
</evidence>
<keyword evidence="8" id="KW-1185">Reference proteome</keyword>
<dbReference type="PANTHER" id="PTHR22923:SF102">
    <property type="entry name" value="CEREBELLIN 13-RELATED"/>
    <property type="match status" value="1"/>
</dbReference>
<dbReference type="PANTHER" id="PTHR22923">
    <property type="entry name" value="CEREBELLIN-RELATED"/>
    <property type="match status" value="1"/>
</dbReference>
<dbReference type="InterPro" id="IPR001073">
    <property type="entry name" value="C1q_dom"/>
</dbReference>
<dbReference type="SUPFAM" id="SSF49842">
    <property type="entry name" value="TNF-like"/>
    <property type="match status" value="1"/>
</dbReference>
<sequence>METFLSFLLLICSVSAAQLTTEPDSDIKAHLLKTETKGEETAKTSNNQQSCTPDIHAVLREMSATLAVLKYEIRDLQRENEAKDSELELQKIELDKLKTKQQALTGELVTIKSRANITENHVEALRRDGEVKKVAFSASVVASGEKYIGPFNTQTTLVFRYVVTNIGNAYNHNTGFFTAPVRGVYHFEIHVGAHGHASHPSGAHIMKNRQQVFMAYEHQPSGFGSSATGVTLLLEVGDVVFVRLWHNSRIFDNENHHSTFSGHLIFTM</sequence>
<feature type="domain" description="C1q" evidence="6">
    <location>
        <begin position="132"/>
        <end position="268"/>
    </location>
</feature>
<reference evidence="7" key="1">
    <citation type="submission" date="2019-06" db="EMBL/GenBank/DDBJ databases">
        <authorList>
            <consortium name="Wellcome Sanger Institute Data Sharing"/>
        </authorList>
    </citation>
    <scope>NUCLEOTIDE SEQUENCE [LARGE SCALE GENOMIC DNA]</scope>
</reference>
<evidence type="ECO:0000256" key="4">
    <source>
        <dbReference type="SAM" id="Coils"/>
    </source>
</evidence>
<evidence type="ECO:0000256" key="5">
    <source>
        <dbReference type="SAM" id="SignalP"/>
    </source>
</evidence>
<organism evidence="7 8">
    <name type="scientific">Salarias fasciatus</name>
    <name type="common">Jewelled blenny</name>
    <name type="synonym">Blennius fasciatus</name>
    <dbReference type="NCBI Taxonomy" id="181472"/>
    <lineage>
        <taxon>Eukaryota</taxon>
        <taxon>Metazoa</taxon>
        <taxon>Chordata</taxon>
        <taxon>Craniata</taxon>
        <taxon>Vertebrata</taxon>
        <taxon>Euteleostomi</taxon>
        <taxon>Actinopterygii</taxon>
        <taxon>Neopterygii</taxon>
        <taxon>Teleostei</taxon>
        <taxon>Neoteleostei</taxon>
        <taxon>Acanthomorphata</taxon>
        <taxon>Ovalentaria</taxon>
        <taxon>Blenniimorphae</taxon>
        <taxon>Blenniiformes</taxon>
        <taxon>Blennioidei</taxon>
        <taxon>Blenniidae</taxon>
        <taxon>Salariinae</taxon>
        <taxon>Salarias</taxon>
    </lineage>
</organism>
<comment type="subcellular location">
    <subcellularLocation>
        <location evidence="1">Secreted</location>
    </subcellularLocation>
</comment>
<keyword evidence="2" id="KW-0964">Secreted</keyword>
<dbReference type="InterPro" id="IPR008983">
    <property type="entry name" value="Tumour_necrosis_fac-like_dom"/>
</dbReference>
<gene>
    <name evidence="7" type="primary">LOC115408427</name>
</gene>
<evidence type="ECO:0000259" key="6">
    <source>
        <dbReference type="PROSITE" id="PS50871"/>
    </source>
</evidence>
<evidence type="ECO:0000256" key="3">
    <source>
        <dbReference type="ARBA" id="ARBA00022729"/>
    </source>
</evidence>
<protein>
    <recommendedName>
        <fullName evidence="6">C1q domain-containing protein</fullName>
    </recommendedName>
</protein>
<dbReference type="PRINTS" id="PR00007">
    <property type="entry name" value="COMPLEMNTC1Q"/>
</dbReference>
<dbReference type="SMART" id="SM00110">
    <property type="entry name" value="C1Q"/>
    <property type="match status" value="1"/>
</dbReference>
<dbReference type="InterPro" id="IPR050822">
    <property type="entry name" value="Cerebellin_Synaptic_Org"/>
</dbReference>
<feature type="chain" id="PRO_5025442976" description="C1q domain-containing protein" evidence="5">
    <location>
        <begin position="17"/>
        <end position="268"/>
    </location>
</feature>
<reference evidence="7" key="3">
    <citation type="submission" date="2025-09" db="UniProtKB">
        <authorList>
            <consortium name="Ensembl"/>
        </authorList>
    </citation>
    <scope>IDENTIFICATION</scope>
</reference>
<reference evidence="7" key="2">
    <citation type="submission" date="2025-08" db="UniProtKB">
        <authorList>
            <consortium name="Ensembl"/>
        </authorList>
    </citation>
    <scope>IDENTIFICATION</scope>
</reference>
<feature type="coiled-coil region" evidence="4">
    <location>
        <begin position="59"/>
        <end position="107"/>
    </location>
</feature>
<keyword evidence="3 5" id="KW-0732">Signal</keyword>
<feature type="signal peptide" evidence="5">
    <location>
        <begin position="1"/>
        <end position="16"/>
    </location>
</feature>
<dbReference type="Pfam" id="PF00386">
    <property type="entry name" value="C1q"/>
    <property type="match status" value="1"/>
</dbReference>
<evidence type="ECO:0000313" key="7">
    <source>
        <dbReference type="Ensembl" id="ENSSFAP00005002866.1"/>
    </source>
</evidence>
<keyword evidence="4" id="KW-0175">Coiled coil</keyword>
<proteinExistence type="predicted"/>
<dbReference type="InParanoid" id="A0A672F7P9"/>
<dbReference type="AlphaFoldDB" id="A0A672F7P9"/>
<dbReference type="Proteomes" id="UP000472267">
    <property type="component" value="Chromosome 20"/>
</dbReference>
<dbReference type="Ensembl" id="ENSSFAT00005003094.1">
    <property type="protein sequence ID" value="ENSSFAP00005002866.1"/>
    <property type="gene ID" value="ENSSFAG00005002006.1"/>
</dbReference>
<evidence type="ECO:0000256" key="2">
    <source>
        <dbReference type="ARBA" id="ARBA00022525"/>
    </source>
</evidence>
<dbReference type="GO" id="GO:0005576">
    <property type="term" value="C:extracellular region"/>
    <property type="evidence" value="ECO:0007669"/>
    <property type="project" value="UniProtKB-SubCell"/>
</dbReference>
<name>A0A672F7P9_SALFA</name>
<evidence type="ECO:0000256" key="1">
    <source>
        <dbReference type="ARBA" id="ARBA00004613"/>
    </source>
</evidence>
<dbReference type="Gene3D" id="2.60.120.40">
    <property type="match status" value="1"/>
</dbReference>